<evidence type="ECO:0000256" key="1">
    <source>
        <dbReference type="ARBA" id="ARBA00022857"/>
    </source>
</evidence>
<dbReference type="Pfam" id="PF01370">
    <property type="entry name" value="Epimerase"/>
    <property type="match status" value="1"/>
</dbReference>
<name>A0A126UZ62_9RHOB</name>
<reference evidence="4 5" key="1">
    <citation type="submission" date="2016-02" db="EMBL/GenBank/DDBJ databases">
        <title>Complete genome sequence of Halocynthiibacter arcticus PAMC 20958t from arctic marine sediment.</title>
        <authorList>
            <person name="Lee Y.M."/>
            <person name="Baek K."/>
            <person name="Lee H.K."/>
            <person name="Shin S.C."/>
        </authorList>
    </citation>
    <scope>NUCLEOTIDE SEQUENCE [LARGE SCALE GENOMIC DNA]</scope>
    <source>
        <strain evidence="4">PAMC 20958</strain>
    </source>
</reference>
<dbReference type="InterPro" id="IPR001509">
    <property type="entry name" value="Epimerase_deHydtase"/>
</dbReference>
<dbReference type="Gene3D" id="3.90.25.10">
    <property type="entry name" value="UDP-galactose 4-epimerase, domain 1"/>
    <property type="match status" value="1"/>
</dbReference>
<proteinExistence type="predicted"/>
<evidence type="ECO:0000313" key="4">
    <source>
        <dbReference type="EMBL" id="AML51351.1"/>
    </source>
</evidence>
<evidence type="ECO:0000313" key="5">
    <source>
        <dbReference type="Proteomes" id="UP000070371"/>
    </source>
</evidence>
<dbReference type="KEGG" id="hat:RC74_08870"/>
<keyword evidence="1" id="KW-0521">NADP</keyword>
<dbReference type="CDD" id="cd05238">
    <property type="entry name" value="Gne_like_SDR_e"/>
    <property type="match status" value="1"/>
</dbReference>
<protein>
    <submittedName>
        <fullName evidence="4">NAD-dependent epimerase</fullName>
    </submittedName>
</protein>
<dbReference type="PANTHER" id="PTHR43103:SF3">
    <property type="entry name" value="ADP-L-GLYCERO-D-MANNO-HEPTOSE-6-EPIMERASE"/>
    <property type="match status" value="1"/>
</dbReference>
<accession>A0A126UZ62</accession>
<dbReference type="NCBIfam" id="NF043036">
    <property type="entry name" value="ErythonDh"/>
    <property type="match status" value="1"/>
</dbReference>
<keyword evidence="5" id="KW-1185">Reference proteome</keyword>
<dbReference type="GO" id="GO:0016491">
    <property type="term" value="F:oxidoreductase activity"/>
    <property type="evidence" value="ECO:0007669"/>
    <property type="project" value="InterPro"/>
</dbReference>
<keyword evidence="2" id="KW-0119">Carbohydrate metabolism</keyword>
<evidence type="ECO:0000259" key="3">
    <source>
        <dbReference type="Pfam" id="PF01370"/>
    </source>
</evidence>
<dbReference type="InterPro" id="IPR050005">
    <property type="entry name" value="DenD"/>
</dbReference>
<feature type="domain" description="NAD-dependent epimerase/dehydratase" evidence="3">
    <location>
        <begin position="3"/>
        <end position="184"/>
    </location>
</feature>
<dbReference type="AlphaFoldDB" id="A0A126UZ62"/>
<dbReference type="OrthoDB" id="9801056at2"/>
<dbReference type="Gene3D" id="3.40.50.720">
    <property type="entry name" value="NAD(P)-binding Rossmann-like Domain"/>
    <property type="match status" value="1"/>
</dbReference>
<dbReference type="Proteomes" id="UP000070371">
    <property type="component" value="Chromosome"/>
</dbReference>
<gene>
    <name evidence="4" type="ORF">RC74_08870</name>
</gene>
<dbReference type="SUPFAM" id="SSF51735">
    <property type="entry name" value="NAD(P)-binding Rossmann-fold domains"/>
    <property type="match status" value="1"/>
</dbReference>
<evidence type="ECO:0000256" key="2">
    <source>
        <dbReference type="ARBA" id="ARBA00023277"/>
    </source>
</evidence>
<dbReference type="InterPro" id="IPR036291">
    <property type="entry name" value="NAD(P)-bd_dom_sf"/>
</dbReference>
<organism evidence="4 5">
    <name type="scientific">Falsihalocynthiibacter arcticus</name>
    <dbReference type="NCBI Taxonomy" id="1579316"/>
    <lineage>
        <taxon>Bacteria</taxon>
        <taxon>Pseudomonadati</taxon>
        <taxon>Pseudomonadota</taxon>
        <taxon>Alphaproteobacteria</taxon>
        <taxon>Rhodobacterales</taxon>
        <taxon>Roseobacteraceae</taxon>
        <taxon>Falsihalocynthiibacter</taxon>
    </lineage>
</organism>
<dbReference type="PANTHER" id="PTHR43103">
    <property type="entry name" value="NUCLEOSIDE-DIPHOSPHATE-SUGAR EPIMERASE"/>
    <property type="match status" value="1"/>
</dbReference>
<dbReference type="STRING" id="1579316.RC74_08870"/>
<dbReference type="RefSeq" id="WP_039001934.1">
    <property type="nucleotide sequence ID" value="NZ_CP014327.1"/>
</dbReference>
<sequence>MHVLIIGAAGMVGQKLTNRLAHLAGLSGREITQLTLADVVAPAAPEGFGGAVTLRAADITAPETALSLVAERPDVIFHLAAIVSGEAEEKFDKGYAINLAAFQTLLEAIRAQSTLNAPYVPRLVFTSSIAVFGAPFPDIIDDEFHSTPLTSYGTQKAICELLVNDYSRKGFVDGVGIRLPTVCIRPGKPNLAASGFFSNIMREPLIGLEAVLPVSKDVVHWHASPRSAVGFLIHAAQMDTRLLGARRSMSMPGLAASVGDQIAALDRVAGASAVKLIKSVPDEKIIQIVLGWPRTFAPQRAISLGFQSEKTFDEIIQVHIDDELGGSLP</sequence>
<dbReference type="EMBL" id="CP014327">
    <property type="protein sequence ID" value="AML51351.1"/>
    <property type="molecule type" value="Genomic_DNA"/>
</dbReference>